<dbReference type="AlphaFoldDB" id="A0A154PI20"/>
<evidence type="ECO:0000256" key="7">
    <source>
        <dbReference type="ARBA" id="ARBA00022723"/>
    </source>
</evidence>
<protein>
    <recommendedName>
        <fullName evidence="3">Small RNA 2'-O-methyltransferase</fullName>
        <ecNumber evidence="11">2.1.1.386</ecNumber>
    </recommendedName>
</protein>
<evidence type="ECO:0000256" key="14">
    <source>
        <dbReference type="SAM" id="SignalP"/>
    </source>
</evidence>
<accession>A0A154PI20</accession>
<feature type="chain" id="PRO_5007599525" description="Small RNA 2'-O-methyltransferase" evidence="14">
    <location>
        <begin position="19"/>
        <end position="1155"/>
    </location>
</feature>
<keyword evidence="16" id="KW-1185">Reference proteome</keyword>
<keyword evidence="4 15" id="KW-0489">Methyltransferase</keyword>
<evidence type="ECO:0000313" key="15">
    <source>
        <dbReference type="EMBL" id="KZC11489.1"/>
    </source>
</evidence>
<comment type="cofactor">
    <cofactor evidence="1">
        <name>Mg(2+)</name>
        <dbReference type="ChEBI" id="CHEBI:18420"/>
    </cofactor>
</comment>
<dbReference type="Proteomes" id="UP000076502">
    <property type="component" value="Unassembled WGS sequence"/>
</dbReference>
<evidence type="ECO:0000256" key="2">
    <source>
        <dbReference type="ARBA" id="ARBA00009026"/>
    </source>
</evidence>
<dbReference type="GO" id="GO:0003723">
    <property type="term" value="F:RNA binding"/>
    <property type="evidence" value="ECO:0007669"/>
    <property type="project" value="UniProtKB-KW"/>
</dbReference>
<feature type="signal peptide" evidence="14">
    <location>
        <begin position="1"/>
        <end position="18"/>
    </location>
</feature>
<dbReference type="InterPro" id="IPR026610">
    <property type="entry name" value="Hen1"/>
</dbReference>
<dbReference type="FunFam" id="3.40.50.150:FF:000124">
    <property type="entry name" value="HEN methyltransferase 1"/>
    <property type="match status" value="1"/>
</dbReference>
<keyword evidence="9" id="KW-0694">RNA-binding</keyword>
<dbReference type="GO" id="GO:0001510">
    <property type="term" value="P:RNA methylation"/>
    <property type="evidence" value="ECO:0007669"/>
    <property type="project" value="InterPro"/>
</dbReference>
<dbReference type="OrthoDB" id="2154311at2759"/>
<evidence type="ECO:0000256" key="3">
    <source>
        <dbReference type="ARBA" id="ARBA00021330"/>
    </source>
</evidence>
<evidence type="ECO:0000256" key="8">
    <source>
        <dbReference type="ARBA" id="ARBA00022842"/>
    </source>
</evidence>
<dbReference type="GO" id="GO:0005737">
    <property type="term" value="C:cytoplasm"/>
    <property type="evidence" value="ECO:0007669"/>
    <property type="project" value="TreeGrafter"/>
</dbReference>
<evidence type="ECO:0000256" key="12">
    <source>
        <dbReference type="ARBA" id="ARBA00048418"/>
    </source>
</evidence>
<evidence type="ECO:0000256" key="10">
    <source>
        <dbReference type="ARBA" id="ARBA00023158"/>
    </source>
</evidence>
<organism evidence="15 16">
    <name type="scientific">Dufourea novaeangliae</name>
    <name type="common">Sweat bee</name>
    <dbReference type="NCBI Taxonomy" id="178035"/>
    <lineage>
        <taxon>Eukaryota</taxon>
        <taxon>Metazoa</taxon>
        <taxon>Ecdysozoa</taxon>
        <taxon>Arthropoda</taxon>
        <taxon>Hexapoda</taxon>
        <taxon>Insecta</taxon>
        <taxon>Pterygota</taxon>
        <taxon>Neoptera</taxon>
        <taxon>Endopterygota</taxon>
        <taxon>Hymenoptera</taxon>
        <taxon>Apocrita</taxon>
        <taxon>Aculeata</taxon>
        <taxon>Apoidea</taxon>
        <taxon>Anthophila</taxon>
        <taxon>Halictidae</taxon>
        <taxon>Rophitinae</taxon>
        <taxon>Dufourea</taxon>
    </lineage>
</organism>
<dbReference type="STRING" id="178035.A0A154PI20"/>
<dbReference type="EC" id="2.1.1.386" evidence="11"/>
<comment type="similarity">
    <text evidence="2">Belongs to the methyltransferase superfamily. HEN1 family.</text>
</comment>
<feature type="compositionally biased region" description="Basic and acidic residues" evidence="13">
    <location>
        <begin position="1083"/>
        <end position="1105"/>
    </location>
</feature>
<dbReference type="GO" id="GO:0046872">
    <property type="term" value="F:metal ion binding"/>
    <property type="evidence" value="ECO:0007669"/>
    <property type="project" value="UniProtKB-KW"/>
</dbReference>
<feature type="compositionally biased region" description="Polar residues" evidence="13">
    <location>
        <begin position="648"/>
        <end position="663"/>
    </location>
</feature>
<keyword evidence="10" id="KW-0943">RNA-mediated gene silencing</keyword>
<evidence type="ECO:0000256" key="11">
    <source>
        <dbReference type="ARBA" id="ARBA00035025"/>
    </source>
</evidence>
<keyword evidence="8" id="KW-0460">Magnesium</keyword>
<reference evidence="15 16" key="1">
    <citation type="submission" date="2015-07" db="EMBL/GenBank/DDBJ databases">
        <title>The genome of Dufourea novaeangliae.</title>
        <authorList>
            <person name="Pan H."/>
            <person name="Kapheim K."/>
        </authorList>
    </citation>
    <scope>NUCLEOTIDE SEQUENCE [LARGE SCALE GENOMIC DNA]</scope>
    <source>
        <strain evidence="15">0120121106</strain>
        <tissue evidence="15">Whole body</tissue>
    </source>
</reference>
<gene>
    <name evidence="15" type="ORF">WN55_03048</name>
</gene>
<dbReference type="GO" id="GO:0030422">
    <property type="term" value="P:siRNA processing"/>
    <property type="evidence" value="ECO:0007669"/>
    <property type="project" value="TreeGrafter"/>
</dbReference>
<feature type="region of interest" description="Disordered" evidence="13">
    <location>
        <begin position="641"/>
        <end position="665"/>
    </location>
</feature>
<dbReference type="OMA" id="DMANPLD"/>
<dbReference type="SUPFAM" id="SSF53335">
    <property type="entry name" value="S-adenosyl-L-methionine-dependent methyltransferases"/>
    <property type="match status" value="1"/>
</dbReference>
<dbReference type="Gene3D" id="3.40.50.150">
    <property type="entry name" value="Vaccinia Virus protein VP39"/>
    <property type="match status" value="1"/>
</dbReference>
<dbReference type="PANTHER" id="PTHR21404:SF3">
    <property type="entry name" value="SMALL RNA 2'-O-METHYLTRANSFERASE"/>
    <property type="match status" value="1"/>
</dbReference>
<proteinExistence type="inferred from homology"/>
<dbReference type="GO" id="GO:0090486">
    <property type="term" value="F:small RNA 2'-O-methyltransferase activity"/>
    <property type="evidence" value="ECO:0007669"/>
    <property type="project" value="UniProtKB-EC"/>
</dbReference>
<evidence type="ECO:0000256" key="9">
    <source>
        <dbReference type="ARBA" id="ARBA00022884"/>
    </source>
</evidence>
<keyword evidence="14" id="KW-0732">Signal</keyword>
<dbReference type="GO" id="GO:0005634">
    <property type="term" value="C:nucleus"/>
    <property type="evidence" value="ECO:0007669"/>
    <property type="project" value="TreeGrafter"/>
</dbReference>
<feature type="compositionally biased region" description="Acidic residues" evidence="13">
    <location>
        <begin position="1106"/>
        <end position="1128"/>
    </location>
</feature>
<dbReference type="GO" id="GO:0034587">
    <property type="term" value="P:piRNA processing"/>
    <property type="evidence" value="ECO:0007669"/>
    <property type="project" value="TreeGrafter"/>
</dbReference>
<keyword evidence="7" id="KW-0479">Metal-binding</keyword>
<dbReference type="PANTHER" id="PTHR21404">
    <property type="entry name" value="HEN1"/>
    <property type="match status" value="1"/>
</dbReference>
<name>A0A154PI20_DUFNO</name>
<dbReference type="InterPro" id="IPR029063">
    <property type="entry name" value="SAM-dependent_MTases_sf"/>
</dbReference>
<keyword evidence="5 15" id="KW-0808">Transferase</keyword>
<comment type="catalytic activity">
    <reaction evidence="12">
        <text>small RNA 3'-end nucleotide + S-adenosyl-L-methionine = small RNA 3'-end 2'-O-methylnucleotide + S-adenosyl-L-homocysteine + H(+)</text>
        <dbReference type="Rhea" id="RHEA:37887"/>
        <dbReference type="Rhea" id="RHEA-COMP:10415"/>
        <dbReference type="Rhea" id="RHEA-COMP:10416"/>
        <dbReference type="ChEBI" id="CHEBI:15378"/>
        <dbReference type="ChEBI" id="CHEBI:57856"/>
        <dbReference type="ChEBI" id="CHEBI:59789"/>
        <dbReference type="ChEBI" id="CHEBI:74896"/>
        <dbReference type="ChEBI" id="CHEBI:74898"/>
        <dbReference type="EC" id="2.1.1.386"/>
    </reaction>
</comment>
<evidence type="ECO:0000256" key="1">
    <source>
        <dbReference type="ARBA" id="ARBA00001946"/>
    </source>
</evidence>
<evidence type="ECO:0000256" key="6">
    <source>
        <dbReference type="ARBA" id="ARBA00022691"/>
    </source>
</evidence>
<feature type="region of interest" description="Disordered" evidence="13">
    <location>
        <begin position="1083"/>
        <end position="1155"/>
    </location>
</feature>
<feature type="region of interest" description="Disordered" evidence="13">
    <location>
        <begin position="922"/>
        <end position="955"/>
    </location>
</feature>
<keyword evidence="6" id="KW-0949">S-adenosyl-L-methionine</keyword>
<evidence type="ECO:0000256" key="13">
    <source>
        <dbReference type="SAM" id="MobiDB-lite"/>
    </source>
</evidence>
<evidence type="ECO:0000256" key="4">
    <source>
        <dbReference type="ARBA" id="ARBA00022603"/>
    </source>
</evidence>
<dbReference type="EMBL" id="KQ434923">
    <property type="protein sequence ID" value="KZC11489.1"/>
    <property type="molecule type" value="Genomic_DNA"/>
</dbReference>
<sequence>MIIVLFHVLYLLGKFVYQNYNVNKRKGINDAVTDTKKRFEISERDYMMKDPEAPQDYEEKSVRFFPPAYLQRYVAVSDVLNSPKYQGKLRKVVDFGCAELDFLVYLKNTPGIEEILCVDIDRSILESRKEKGAPLISEYIRARTTPLLIEICEGSVTHNDKKLEKTDAVVCIELIEHLYPDTLRDFPYNVFGFIKPKVAIITTPNADFNVLFPNFSGFRHPDHKFEWTRQQFQEWAEDIVSRYSDYAVTFDGICNGPEGTEHLGACSQMAIFHRLSDYNDCYGLSVEGLFKTVTVYEYPFHVDNRSDEQKILDEATYYIRQLSYQDVDMEEEVPLGKLLDMLKSFHISIDALQTILEEAGWSIASREFGPVVLVPPRTVFSDYSVAEGARWSSGYTTTDEDDWDVEPGAPANSFRYLEREIWDNENWDEEPSIVIPQNNSIVEDNTYLYDGENVVLDSVSETRRDFEPLEKHTEVSGNENLELNPSISSNTDRMSVDDLNDSFNQSVPSDLNESAVLSDSSCSMKLKDIKEYSSGDLIRSPSTREAAMSSSAQKLSRMLDFQAYMSTSRASTSPDQYLLQTVKMNQHSKNDSMLNESMSGYWMLNNSFEQMDVSKEKKSSSTNDLDDQHNIHSIYLNKSYKESEDSGSETVNSCTNAGTSVQDDNPLMEDQFQLNSSISLTTSSIIDKQPKFTSSPKVGLKVNTTSKKRRSLNPCEGRDIDDSSSTIKRFQLTRLSSNNTLEGSSEAFLHNNDTNTHITSTVPCSVVDERHNENEASTSKVVVQTLSVDHDAMDYSNDATLTGSSLSIADFTWNNDSRSTEESCVTNCSSNNASISHAQSMNCDNKRFPLADQESLVHQEENRKTERVSDLQKSIYENVDSTENSRPYAKDVANLRNISLVFSGPTGNVQSTSVLKNAKQDECTVEKGKDTNAPAEGPEAQPISPEAVETPPNSWSPEVMDSGYPNSASAQDMTPEYDLSSIAQDHISDSEPPSIAEAPRLGVHEVVEVENGDLANNNRDGEGNNMMPAQLNELEDLQPLIDVLENDIENENDIYALENDFPMWLLRILDMANPVEMQIRDRRDPRFPERAEGDARYRNVEHDEGFDSSSEEGMDLEQNEIVDDDNSDVNENPAVDSENASNSDTGSERWPTGDT</sequence>
<evidence type="ECO:0000313" key="16">
    <source>
        <dbReference type="Proteomes" id="UP000076502"/>
    </source>
</evidence>
<evidence type="ECO:0000256" key="5">
    <source>
        <dbReference type="ARBA" id="ARBA00022679"/>
    </source>
</evidence>